<name>A0A482VXP1_ASBVE</name>
<evidence type="ECO:0000256" key="5">
    <source>
        <dbReference type="ARBA" id="ARBA00023136"/>
    </source>
</evidence>
<evidence type="ECO:0000256" key="1">
    <source>
        <dbReference type="ARBA" id="ARBA00004141"/>
    </source>
</evidence>
<dbReference type="AlphaFoldDB" id="A0A482VXP1"/>
<evidence type="ECO:0000256" key="4">
    <source>
        <dbReference type="ARBA" id="ARBA00022989"/>
    </source>
</evidence>
<accession>A0A482VXP1</accession>
<dbReference type="OrthoDB" id="67317at2759"/>
<dbReference type="InterPro" id="IPR026770">
    <property type="entry name" value="RNase_K"/>
</dbReference>
<dbReference type="Proteomes" id="UP000292052">
    <property type="component" value="Unassembled WGS sequence"/>
</dbReference>
<keyword evidence="4" id="KW-1133">Transmembrane helix</keyword>
<gene>
    <name evidence="6" type="ORF">BDFB_011545</name>
</gene>
<protein>
    <submittedName>
        <fullName evidence="6">Uncharacterized protein</fullName>
    </submittedName>
</protein>
<reference evidence="6 7" key="1">
    <citation type="submission" date="2017-03" db="EMBL/GenBank/DDBJ databases">
        <title>Genome of the blue death feigning beetle - Asbolus verrucosus.</title>
        <authorList>
            <person name="Rider S.D."/>
        </authorList>
    </citation>
    <scope>NUCLEOTIDE SEQUENCE [LARGE SCALE GENOMIC DNA]</scope>
    <source>
        <strain evidence="6">Butters</strain>
        <tissue evidence="6">Head and leg muscle</tissue>
    </source>
</reference>
<proteinExistence type="inferred from homology"/>
<dbReference type="STRING" id="1661398.A0A482VXP1"/>
<sequence length="98" mass="10828">MTTTVCGPKLSLCCLILSVWGVIQLSLMGLFFHVHAVALAEDIVVDANVTDVEKFYEEVDEGYTRGAQNCWLAAAMYAITLLVSAQQFWANQRLETAL</sequence>
<comment type="subcellular location">
    <subcellularLocation>
        <location evidence="1">Membrane</location>
        <topology evidence="1">Multi-pass membrane protein</topology>
    </subcellularLocation>
</comment>
<dbReference type="GO" id="GO:0004521">
    <property type="term" value="F:RNA endonuclease activity"/>
    <property type="evidence" value="ECO:0007669"/>
    <property type="project" value="InterPro"/>
</dbReference>
<organism evidence="6 7">
    <name type="scientific">Asbolus verrucosus</name>
    <name type="common">Desert ironclad beetle</name>
    <dbReference type="NCBI Taxonomy" id="1661398"/>
    <lineage>
        <taxon>Eukaryota</taxon>
        <taxon>Metazoa</taxon>
        <taxon>Ecdysozoa</taxon>
        <taxon>Arthropoda</taxon>
        <taxon>Hexapoda</taxon>
        <taxon>Insecta</taxon>
        <taxon>Pterygota</taxon>
        <taxon>Neoptera</taxon>
        <taxon>Endopterygota</taxon>
        <taxon>Coleoptera</taxon>
        <taxon>Polyphaga</taxon>
        <taxon>Cucujiformia</taxon>
        <taxon>Tenebrionidae</taxon>
        <taxon>Pimeliinae</taxon>
        <taxon>Asbolus</taxon>
    </lineage>
</organism>
<evidence type="ECO:0000256" key="2">
    <source>
        <dbReference type="ARBA" id="ARBA00008458"/>
    </source>
</evidence>
<dbReference type="InterPro" id="IPR056552">
    <property type="entry name" value="Ribonucl_Kappa"/>
</dbReference>
<keyword evidence="5" id="KW-0472">Membrane</keyword>
<keyword evidence="3" id="KW-0812">Transmembrane</keyword>
<comment type="similarity">
    <text evidence="2">Belongs to the RNase K family.</text>
</comment>
<dbReference type="EMBL" id="QDEB01056147">
    <property type="protein sequence ID" value="RZC37047.1"/>
    <property type="molecule type" value="Genomic_DNA"/>
</dbReference>
<evidence type="ECO:0000313" key="6">
    <source>
        <dbReference type="EMBL" id="RZC37047.1"/>
    </source>
</evidence>
<dbReference type="GO" id="GO:0016020">
    <property type="term" value="C:membrane"/>
    <property type="evidence" value="ECO:0007669"/>
    <property type="project" value="UniProtKB-SubCell"/>
</dbReference>
<keyword evidence="7" id="KW-1185">Reference proteome</keyword>
<dbReference type="Pfam" id="PF23489">
    <property type="entry name" value="V-ATPase_su_f"/>
    <property type="match status" value="1"/>
</dbReference>
<evidence type="ECO:0000256" key="3">
    <source>
        <dbReference type="ARBA" id="ARBA00022692"/>
    </source>
</evidence>
<comment type="caution">
    <text evidence="6">The sequence shown here is derived from an EMBL/GenBank/DDBJ whole genome shotgun (WGS) entry which is preliminary data.</text>
</comment>
<dbReference type="PANTHER" id="PTHR31733">
    <property type="entry name" value="RIBONUCLEASE KAPPA"/>
    <property type="match status" value="1"/>
</dbReference>
<evidence type="ECO:0000313" key="7">
    <source>
        <dbReference type="Proteomes" id="UP000292052"/>
    </source>
</evidence>